<comment type="similarity">
    <text evidence="1">Belongs to the FlgM family.</text>
</comment>
<dbReference type="AlphaFoldDB" id="A0A1L5F8E9"/>
<keyword evidence="5" id="KW-0805">Transcription regulation</keyword>
<dbReference type="InterPro" id="IPR007412">
    <property type="entry name" value="FlgM"/>
</dbReference>
<keyword evidence="4" id="KW-1005">Bacterial flagellum biogenesis</keyword>
<feature type="domain" description="Anti-sigma-28 factor FlgM C-terminal" evidence="7">
    <location>
        <begin position="32"/>
        <end position="84"/>
    </location>
</feature>
<gene>
    <name evidence="8" type="ORF">BS101_11410</name>
</gene>
<evidence type="ECO:0000256" key="6">
    <source>
        <dbReference type="ARBA" id="ARBA00023163"/>
    </source>
</evidence>
<sequence>MKVNGISLNKILNIYEKSKKEYETTRVSGQKDSIEISSLGKSLSSYVKGDETINSKEKVENIKKAVENGTYNVDKKLVAAKIIEAMKGKL</sequence>
<keyword evidence="3" id="KW-0678">Repressor</keyword>
<proteinExistence type="inferred from homology"/>
<evidence type="ECO:0000256" key="3">
    <source>
        <dbReference type="ARBA" id="ARBA00022491"/>
    </source>
</evidence>
<evidence type="ECO:0000256" key="5">
    <source>
        <dbReference type="ARBA" id="ARBA00023015"/>
    </source>
</evidence>
<evidence type="ECO:0000313" key="8">
    <source>
        <dbReference type="EMBL" id="APM39306.1"/>
    </source>
</evidence>
<dbReference type="OrthoDB" id="2112800at2"/>
<reference evidence="8 9" key="1">
    <citation type="submission" date="2016-12" db="EMBL/GenBank/DDBJ databases">
        <title>Complete genome sequence of Clostridium kluyveri JZZ isolated from the pit mud of a Chinese flavor liquor-making factory.</title>
        <authorList>
            <person name="Wang Y."/>
        </authorList>
    </citation>
    <scope>NUCLEOTIDE SEQUENCE [LARGE SCALE GENOMIC DNA]</scope>
    <source>
        <strain evidence="8 9">JZZ</strain>
    </source>
</reference>
<evidence type="ECO:0000256" key="2">
    <source>
        <dbReference type="ARBA" id="ARBA00017823"/>
    </source>
</evidence>
<keyword evidence="6" id="KW-0804">Transcription</keyword>
<dbReference type="GO" id="GO:0045892">
    <property type="term" value="P:negative regulation of DNA-templated transcription"/>
    <property type="evidence" value="ECO:0007669"/>
    <property type="project" value="InterPro"/>
</dbReference>
<evidence type="ECO:0000313" key="9">
    <source>
        <dbReference type="Proteomes" id="UP000184604"/>
    </source>
</evidence>
<dbReference type="InterPro" id="IPR035890">
    <property type="entry name" value="Anti-sigma-28_factor_FlgM_sf"/>
</dbReference>
<keyword evidence="8" id="KW-0966">Cell projection</keyword>
<dbReference type="NCBIfam" id="TIGR03824">
    <property type="entry name" value="FlgM_jcvi"/>
    <property type="match status" value="1"/>
</dbReference>
<dbReference type="GO" id="GO:0044781">
    <property type="term" value="P:bacterial-type flagellum organization"/>
    <property type="evidence" value="ECO:0007669"/>
    <property type="project" value="UniProtKB-KW"/>
</dbReference>
<protein>
    <recommendedName>
        <fullName evidence="2">Negative regulator of flagellin synthesis</fullName>
    </recommendedName>
</protein>
<accession>A0A1L5F8E9</accession>
<dbReference type="RefSeq" id="WP_073538933.1">
    <property type="nucleotide sequence ID" value="NZ_CP018335.1"/>
</dbReference>
<dbReference type="InterPro" id="IPR031316">
    <property type="entry name" value="FlgM_C"/>
</dbReference>
<organism evidence="8 9">
    <name type="scientific">Clostridium kluyveri</name>
    <dbReference type="NCBI Taxonomy" id="1534"/>
    <lineage>
        <taxon>Bacteria</taxon>
        <taxon>Bacillati</taxon>
        <taxon>Bacillota</taxon>
        <taxon>Clostridia</taxon>
        <taxon>Eubacteriales</taxon>
        <taxon>Clostridiaceae</taxon>
        <taxon>Clostridium</taxon>
    </lineage>
</organism>
<dbReference type="Proteomes" id="UP000184604">
    <property type="component" value="Chromosome"/>
</dbReference>
<dbReference type="SUPFAM" id="SSF101498">
    <property type="entry name" value="Anti-sigma factor FlgM"/>
    <property type="match status" value="1"/>
</dbReference>
<evidence type="ECO:0000256" key="4">
    <source>
        <dbReference type="ARBA" id="ARBA00022795"/>
    </source>
</evidence>
<keyword evidence="8" id="KW-0282">Flagellum</keyword>
<evidence type="ECO:0000256" key="1">
    <source>
        <dbReference type="ARBA" id="ARBA00005322"/>
    </source>
</evidence>
<dbReference type="Pfam" id="PF04316">
    <property type="entry name" value="FlgM"/>
    <property type="match status" value="1"/>
</dbReference>
<evidence type="ECO:0000259" key="7">
    <source>
        <dbReference type="Pfam" id="PF04316"/>
    </source>
</evidence>
<keyword evidence="8" id="KW-0969">Cilium</keyword>
<dbReference type="EMBL" id="CP018335">
    <property type="protein sequence ID" value="APM39306.1"/>
    <property type="molecule type" value="Genomic_DNA"/>
</dbReference>
<name>A0A1L5F8E9_CLOKL</name>